<accession>A0A2P5WPR7</accession>
<dbReference type="Proteomes" id="UP000239757">
    <property type="component" value="Unassembled WGS sequence"/>
</dbReference>
<gene>
    <name evidence="1" type="ORF">GOBAR_AA27589</name>
</gene>
<dbReference type="AlphaFoldDB" id="A0A2P5WPR7"/>
<dbReference type="OrthoDB" id="1432732at2759"/>
<evidence type="ECO:0000313" key="2">
    <source>
        <dbReference type="Proteomes" id="UP000239757"/>
    </source>
</evidence>
<dbReference type="EMBL" id="KZ666877">
    <property type="protein sequence ID" value="PPR93085.1"/>
    <property type="molecule type" value="Genomic_DNA"/>
</dbReference>
<organism evidence="1 2">
    <name type="scientific">Gossypium barbadense</name>
    <name type="common">Sea Island cotton</name>
    <name type="synonym">Hibiscus barbadensis</name>
    <dbReference type="NCBI Taxonomy" id="3634"/>
    <lineage>
        <taxon>Eukaryota</taxon>
        <taxon>Viridiplantae</taxon>
        <taxon>Streptophyta</taxon>
        <taxon>Embryophyta</taxon>
        <taxon>Tracheophyta</taxon>
        <taxon>Spermatophyta</taxon>
        <taxon>Magnoliopsida</taxon>
        <taxon>eudicotyledons</taxon>
        <taxon>Gunneridae</taxon>
        <taxon>Pentapetalae</taxon>
        <taxon>rosids</taxon>
        <taxon>malvids</taxon>
        <taxon>Malvales</taxon>
        <taxon>Malvaceae</taxon>
        <taxon>Malvoideae</taxon>
        <taxon>Gossypium</taxon>
    </lineage>
</organism>
<protein>
    <submittedName>
        <fullName evidence="1">Uncharacterized protein</fullName>
    </submittedName>
</protein>
<name>A0A2P5WPR7_GOSBA</name>
<evidence type="ECO:0000313" key="1">
    <source>
        <dbReference type="EMBL" id="PPR93085.1"/>
    </source>
</evidence>
<proteinExistence type="predicted"/>
<sequence>MGQQQVNQMEAGHMFVEDVKDAMVANRQMASSMTVERPSVVDPIYHLGPTELISETDVSLNVEQFIDEVYTFERTLRVLENKFPVFPDLSTWEVPPMTFELV</sequence>
<reference evidence="1 2" key="1">
    <citation type="submission" date="2015-01" db="EMBL/GenBank/DDBJ databases">
        <title>Genome of allotetraploid Gossypium barbadense reveals genomic plasticity and fiber elongation in cotton evolution.</title>
        <authorList>
            <person name="Chen X."/>
            <person name="Liu X."/>
            <person name="Zhao B."/>
            <person name="Zheng H."/>
            <person name="Hu Y."/>
            <person name="Lu G."/>
            <person name="Yang C."/>
            <person name="Chen J."/>
            <person name="Shan C."/>
            <person name="Zhang L."/>
            <person name="Zhou Y."/>
            <person name="Wang L."/>
            <person name="Guo W."/>
            <person name="Bai Y."/>
            <person name="Ruan J."/>
            <person name="Shangguan X."/>
            <person name="Mao Y."/>
            <person name="Jiang J."/>
            <person name="Zhu Y."/>
            <person name="Lei J."/>
            <person name="Kang H."/>
            <person name="Chen S."/>
            <person name="He X."/>
            <person name="Wang R."/>
            <person name="Wang Y."/>
            <person name="Chen J."/>
            <person name="Wang L."/>
            <person name="Yu S."/>
            <person name="Wang B."/>
            <person name="Wei J."/>
            <person name="Song S."/>
            <person name="Lu X."/>
            <person name="Gao Z."/>
            <person name="Gu W."/>
            <person name="Deng X."/>
            <person name="Ma D."/>
            <person name="Wang S."/>
            <person name="Liang W."/>
            <person name="Fang L."/>
            <person name="Cai C."/>
            <person name="Zhu X."/>
            <person name="Zhou B."/>
            <person name="Zhang Y."/>
            <person name="Chen Z."/>
            <person name="Xu S."/>
            <person name="Zhu R."/>
            <person name="Wang S."/>
            <person name="Zhang T."/>
            <person name="Zhao G."/>
        </authorList>
    </citation>
    <scope>NUCLEOTIDE SEQUENCE [LARGE SCALE GENOMIC DNA]</scope>
    <source>
        <strain evidence="2">cv. Xinhai21</strain>
        <tissue evidence="1">Leaf</tissue>
    </source>
</reference>